<reference evidence="4 5" key="1">
    <citation type="journal article" date="2010" name="Nature">
        <title>The sequence and de novo assembly of the giant panda genome.</title>
        <authorList>
            <person name="Li R."/>
            <person name="Fan W."/>
            <person name="Tian G."/>
            <person name="Zhu H."/>
            <person name="He L."/>
            <person name="Cai J."/>
            <person name="Huang Q."/>
            <person name="Cai Q."/>
            <person name="Li B."/>
            <person name="Bai Y."/>
            <person name="Zhang Z."/>
            <person name="Zhang Y."/>
            <person name="Wang W."/>
            <person name="Li J."/>
            <person name="Wei F."/>
            <person name="Li H."/>
            <person name="Jian M."/>
            <person name="Li J."/>
            <person name="Zhang Z."/>
            <person name="Nielsen R."/>
            <person name="Li D."/>
            <person name="Gu W."/>
            <person name="Yang Z."/>
            <person name="Xuan Z."/>
            <person name="Ryder O.A."/>
            <person name="Leung F.C."/>
            <person name="Zhou Y."/>
            <person name="Cao J."/>
            <person name="Sun X."/>
            <person name="Fu Y."/>
            <person name="Fang X."/>
            <person name="Guo X."/>
            <person name="Wang B."/>
            <person name="Hou R."/>
            <person name="Shen F."/>
            <person name="Mu B."/>
            <person name="Ni P."/>
            <person name="Lin R."/>
            <person name="Qian W."/>
            <person name="Wang G."/>
            <person name="Yu C."/>
            <person name="Nie W."/>
            <person name="Wang J."/>
            <person name="Wu Z."/>
            <person name="Liang H."/>
            <person name="Min J."/>
            <person name="Wu Q."/>
            <person name="Cheng S."/>
            <person name="Ruan J."/>
            <person name="Wang M."/>
            <person name="Shi Z."/>
            <person name="Wen M."/>
            <person name="Liu B."/>
            <person name="Ren X."/>
            <person name="Zheng H."/>
            <person name="Dong D."/>
            <person name="Cook K."/>
            <person name="Shan G."/>
            <person name="Zhang H."/>
            <person name="Kosiol C."/>
            <person name="Xie X."/>
            <person name="Lu Z."/>
            <person name="Zheng H."/>
            <person name="Li Y."/>
            <person name="Steiner C.C."/>
            <person name="Lam T.T."/>
            <person name="Lin S."/>
            <person name="Zhang Q."/>
            <person name="Li G."/>
            <person name="Tian J."/>
            <person name="Gong T."/>
            <person name="Liu H."/>
            <person name="Zhang D."/>
            <person name="Fang L."/>
            <person name="Ye C."/>
            <person name="Zhang J."/>
            <person name="Hu W."/>
            <person name="Xu A."/>
            <person name="Ren Y."/>
            <person name="Zhang G."/>
            <person name="Bruford M.W."/>
            <person name="Li Q."/>
            <person name="Ma L."/>
            <person name="Guo Y."/>
            <person name="An N."/>
            <person name="Hu Y."/>
            <person name="Zheng Y."/>
            <person name="Shi Y."/>
            <person name="Li Z."/>
            <person name="Liu Q."/>
            <person name="Chen Y."/>
            <person name="Zhao J."/>
            <person name="Qu N."/>
            <person name="Zhao S."/>
            <person name="Tian F."/>
            <person name="Wang X."/>
            <person name="Wang H."/>
            <person name="Xu L."/>
            <person name="Liu X."/>
            <person name="Vinar T."/>
            <person name="Wang Y."/>
            <person name="Lam T.W."/>
            <person name="Yiu S.M."/>
            <person name="Liu S."/>
            <person name="Zhang H."/>
            <person name="Li D."/>
            <person name="Huang Y."/>
            <person name="Wang X."/>
            <person name="Yang G."/>
            <person name="Jiang Z."/>
            <person name="Wang J."/>
            <person name="Qin N."/>
            <person name="Li L."/>
            <person name="Li J."/>
            <person name="Bolund L."/>
            <person name="Kristiansen K."/>
            <person name="Wong G.K."/>
            <person name="Olson M."/>
            <person name="Zhang X."/>
            <person name="Li S."/>
            <person name="Yang H."/>
            <person name="Wang J."/>
            <person name="Wang J."/>
        </authorList>
    </citation>
    <scope>NUCLEOTIDE SEQUENCE [LARGE SCALE GENOMIC DNA]</scope>
</reference>
<reference evidence="4" key="3">
    <citation type="submission" date="2025-09" db="UniProtKB">
        <authorList>
            <consortium name="Ensembl"/>
        </authorList>
    </citation>
    <scope>IDENTIFICATION</scope>
</reference>
<dbReference type="OrthoDB" id="566238at2759"/>
<dbReference type="Proteomes" id="UP000008912">
    <property type="component" value="Unassembled WGS sequence"/>
</dbReference>
<dbReference type="InterPro" id="IPR036873">
    <property type="entry name" value="Rhodanese-like_dom_sf"/>
</dbReference>
<proteinExistence type="predicted"/>
<reference evidence="4" key="2">
    <citation type="submission" date="2025-08" db="UniProtKB">
        <authorList>
            <consortium name="Ensembl"/>
        </authorList>
    </citation>
    <scope>IDENTIFICATION</scope>
</reference>
<accession>G1LQT6</accession>
<dbReference type="PANTHER" id="PTHR44086:SF10">
    <property type="entry name" value="THIOSULFATE SULFURTRANSFERASE_RHODANESE-LIKE DOMAIN-CONTAINING PROTEIN 3"/>
    <property type="match status" value="1"/>
</dbReference>
<feature type="compositionally biased region" description="Gly residues" evidence="2">
    <location>
        <begin position="24"/>
        <end position="39"/>
    </location>
</feature>
<dbReference type="RefSeq" id="XP_002929748.2">
    <property type="nucleotide sequence ID" value="XM_002929702.4"/>
</dbReference>
<dbReference type="SMART" id="SM00450">
    <property type="entry name" value="RHOD"/>
    <property type="match status" value="1"/>
</dbReference>
<evidence type="ECO:0000256" key="1">
    <source>
        <dbReference type="RuleBase" id="RU000507"/>
    </source>
</evidence>
<evidence type="ECO:0000259" key="3">
    <source>
        <dbReference type="PROSITE" id="PS50206"/>
    </source>
</evidence>
<dbReference type="InParanoid" id="G1LQT6"/>
<dbReference type="PROSITE" id="PS00683">
    <property type="entry name" value="RHODANESE_2"/>
    <property type="match status" value="1"/>
</dbReference>
<dbReference type="eggNOG" id="KOG1530">
    <property type="taxonomic scope" value="Eukaryota"/>
</dbReference>
<dbReference type="CTD" id="100130890"/>
<dbReference type="InterPro" id="IPR001307">
    <property type="entry name" value="Thiosulphate_STrfase_CS"/>
</dbReference>
<evidence type="ECO:0000256" key="2">
    <source>
        <dbReference type="SAM" id="MobiDB-lite"/>
    </source>
</evidence>
<dbReference type="InterPro" id="IPR001763">
    <property type="entry name" value="Rhodanese-like_dom"/>
</dbReference>
<evidence type="ECO:0000313" key="4">
    <source>
        <dbReference type="Ensembl" id="ENSAMEP00000009420.2"/>
    </source>
</evidence>
<dbReference type="SUPFAM" id="SSF52821">
    <property type="entry name" value="Rhodanese/Cell cycle control phosphatase"/>
    <property type="match status" value="1"/>
</dbReference>
<dbReference type="GeneTree" id="ENSGT00940000163155"/>
<name>G1LQT6_AILME</name>
<dbReference type="PANTHER" id="PTHR44086">
    <property type="entry name" value="THIOSULFATE SULFURTRANSFERASE RDL2, MITOCHONDRIAL-RELATED"/>
    <property type="match status" value="1"/>
</dbReference>
<organism evidence="4 5">
    <name type="scientific">Ailuropoda melanoleuca</name>
    <name type="common">Giant panda</name>
    <dbReference type="NCBI Taxonomy" id="9646"/>
    <lineage>
        <taxon>Eukaryota</taxon>
        <taxon>Metazoa</taxon>
        <taxon>Chordata</taxon>
        <taxon>Craniata</taxon>
        <taxon>Vertebrata</taxon>
        <taxon>Euteleostomi</taxon>
        <taxon>Mammalia</taxon>
        <taxon>Eutheria</taxon>
        <taxon>Laurasiatheria</taxon>
        <taxon>Carnivora</taxon>
        <taxon>Caniformia</taxon>
        <taxon>Ursidae</taxon>
        <taxon>Ailuropoda</taxon>
    </lineage>
</organism>
<dbReference type="AlphaFoldDB" id="G1LQT6"/>
<keyword evidence="5" id="KW-1185">Reference proteome</keyword>
<gene>
    <name evidence="4" type="primary">TSTD3</name>
</gene>
<dbReference type="Pfam" id="PF00581">
    <property type="entry name" value="Rhodanese"/>
    <property type="match status" value="1"/>
</dbReference>
<dbReference type="GO" id="GO:0004792">
    <property type="term" value="F:thiosulfate-cyanide sulfurtransferase activity"/>
    <property type="evidence" value="ECO:0007669"/>
    <property type="project" value="InterPro"/>
</dbReference>
<dbReference type="Gene3D" id="3.40.250.10">
    <property type="entry name" value="Rhodanese-like domain"/>
    <property type="match status" value="1"/>
</dbReference>
<dbReference type="STRING" id="9646.ENSAMEP00000009420"/>
<protein>
    <recommendedName>
        <fullName evidence="1">Sulfurtransferase</fullName>
    </recommendedName>
</protein>
<feature type="region of interest" description="Disordered" evidence="2">
    <location>
        <begin position="1"/>
        <end position="44"/>
    </location>
</feature>
<feature type="domain" description="Rhodanese" evidence="3">
    <location>
        <begin position="100"/>
        <end position="202"/>
    </location>
</feature>
<dbReference type="PROSITE" id="PS50206">
    <property type="entry name" value="RHODANESE_3"/>
    <property type="match status" value="1"/>
</dbReference>
<dbReference type="Ensembl" id="ENSAMET00000009822.2">
    <property type="protein sequence ID" value="ENSAMEP00000009420.2"/>
    <property type="gene ID" value="ENSAMEG00000008959.2"/>
</dbReference>
<dbReference type="GeneID" id="100475923"/>
<dbReference type="KEGG" id="aml:100475923"/>
<dbReference type="HOGENOM" id="CLU_089574_0_2_1"/>
<evidence type="ECO:0000313" key="5">
    <source>
        <dbReference type="Proteomes" id="UP000008912"/>
    </source>
</evidence>
<sequence length="205" mass="22640">MTPCSTPRFGQRLVGGRSRARRGWPGGREGGGAGGGRQEPGGRERAMVPPLLLFRSARQAIPGSAEAALWGLKSIKGSCHNFCTAIFKDVTYKELKNLLNSKKIMLIDVRETWEIVEYGKIPGSVNIPLDEVGEALQMDPKDFKEKYNEVKPSKSDSLVFSCLAGVRSKKALDMAMSLGFNSAQHYAGGWKEWATYEFSEKKHEN</sequence>
<keyword evidence="1" id="KW-0808">Transferase</keyword>
<dbReference type="CDD" id="cd01519">
    <property type="entry name" value="RHOD_HSP67B2"/>
    <property type="match status" value="1"/>
</dbReference>